<dbReference type="CDD" id="cd17535">
    <property type="entry name" value="REC_NarL-like"/>
    <property type="match status" value="1"/>
</dbReference>
<dbReference type="SMART" id="SM00421">
    <property type="entry name" value="HTH_LUXR"/>
    <property type="match status" value="1"/>
</dbReference>
<reference evidence="8 9" key="1">
    <citation type="submission" date="2021-03" db="EMBL/GenBank/DDBJ databases">
        <title>Sequencing the genomes of 1000 actinobacteria strains.</title>
        <authorList>
            <person name="Klenk H.-P."/>
        </authorList>
    </citation>
    <scope>NUCLEOTIDE SEQUENCE [LARGE SCALE GENOMIC DNA]</scope>
    <source>
        <strain evidence="8 9">DSM 15454</strain>
    </source>
</reference>
<evidence type="ECO:0000259" key="6">
    <source>
        <dbReference type="PROSITE" id="PS50043"/>
    </source>
</evidence>
<feature type="domain" description="HTH luxR-type" evidence="6">
    <location>
        <begin position="169"/>
        <end position="234"/>
    </location>
</feature>
<keyword evidence="1 5" id="KW-0597">Phosphoprotein</keyword>
<gene>
    <name evidence="8" type="ORF">JOF46_002231</name>
</gene>
<dbReference type="SUPFAM" id="SSF52172">
    <property type="entry name" value="CheY-like"/>
    <property type="match status" value="1"/>
</dbReference>
<evidence type="ECO:0000256" key="5">
    <source>
        <dbReference type="PROSITE-ProRule" id="PRU00169"/>
    </source>
</evidence>
<dbReference type="CDD" id="cd06170">
    <property type="entry name" value="LuxR_C_like"/>
    <property type="match status" value="1"/>
</dbReference>
<name>A0ABS4WFG9_9MICC</name>
<dbReference type="InterPro" id="IPR000792">
    <property type="entry name" value="Tscrpt_reg_LuxR_C"/>
</dbReference>
<dbReference type="PROSITE" id="PS00622">
    <property type="entry name" value="HTH_LUXR_1"/>
    <property type="match status" value="1"/>
</dbReference>
<keyword evidence="2" id="KW-0805">Transcription regulation</keyword>
<comment type="caution">
    <text evidence="8">The sequence shown here is derived from an EMBL/GenBank/DDBJ whole genome shotgun (WGS) entry which is preliminary data.</text>
</comment>
<dbReference type="InterPro" id="IPR011006">
    <property type="entry name" value="CheY-like_superfamily"/>
</dbReference>
<evidence type="ECO:0000313" key="8">
    <source>
        <dbReference type="EMBL" id="MBP2374319.1"/>
    </source>
</evidence>
<dbReference type="PROSITE" id="PS50110">
    <property type="entry name" value="RESPONSE_REGULATORY"/>
    <property type="match status" value="1"/>
</dbReference>
<evidence type="ECO:0000256" key="1">
    <source>
        <dbReference type="ARBA" id="ARBA00022553"/>
    </source>
</evidence>
<evidence type="ECO:0000259" key="7">
    <source>
        <dbReference type="PROSITE" id="PS50110"/>
    </source>
</evidence>
<keyword evidence="4" id="KW-0804">Transcription</keyword>
<evidence type="ECO:0000256" key="3">
    <source>
        <dbReference type="ARBA" id="ARBA00023125"/>
    </source>
</evidence>
<dbReference type="PANTHER" id="PTHR43214">
    <property type="entry name" value="TWO-COMPONENT RESPONSE REGULATOR"/>
    <property type="match status" value="1"/>
</dbReference>
<dbReference type="SUPFAM" id="SSF46894">
    <property type="entry name" value="C-terminal effector domain of the bipartite response regulators"/>
    <property type="match status" value="1"/>
</dbReference>
<evidence type="ECO:0000313" key="9">
    <source>
        <dbReference type="Proteomes" id="UP000766570"/>
    </source>
</evidence>
<organism evidence="8 9">
    <name type="scientific">Paeniglutamicibacter psychrophenolicus</name>
    <dbReference type="NCBI Taxonomy" id="257454"/>
    <lineage>
        <taxon>Bacteria</taxon>
        <taxon>Bacillati</taxon>
        <taxon>Actinomycetota</taxon>
        <taxon>Actinomycetes</taxon>
        <taxon>Micrococcales</taxon>
        <taxon>Micrococcaceae</taxon>
        <taxon>Paeniglutamicibacter</taxon>
    </lineage>
</organism>
<dbReference type="PRINTS" id="PR00038">
    <property type="entry name" value="HTHLUXR"/>
</dbReference>
<dbReference type="Gene3D" id="3.40.50.2300">
    <property type="match status" value="1"/>
</dbReference>
<dbReference type="Pfam" id="PF00072">
    <property type="entry name" value="Response_reg"/>
    <property type="match status" value="1"/>
</dbReference>
<dbReference type="InterPro" id="IPR016032">
    <property type="entry name" value="Sig_transdc_resp-reg_C-effctor"/>
</dbReference>
<dbReference type="PROSITE" id="PS50043">
    <property type="entry name" value="HTH_LUXR_2"/>
    <property type="match status" value="1"/>
</dbReference>
<feature type="modified residue" description="4-aspartylphosphate" evidence="5">
    <location>
        <position position="74"/>
    </location>
</feature>
<dbReference type="InterPro" id="IPR001789">
    <property type="entry name" value="Sig_transdc_resp-reg_receiver"/>
</dbReference>
<evidence type="ECO:0000256" key="2">
    <source>
        <dbReference type="ARBA" id="ARBA00023015"/>
    </source>
</evidence>
<dbReference type="InterPro" id="IPR039420">
    <property type="entry name" value="WalR-like"/>
</dbReference>
<keyword evidence="3 8" id="KW-0238">DNA-binding</keyword>
<dbReference type="Pfam" id="PF00196">
    <property type="entry name" value="GerE"/>
    <property type="match status" value="1"/>
</dbReference>
<dbReference type="GO" id="GO:0003677">
    <property type="term" value="F:DNA binding"/>
    <property type="evidence" value="ECO:0007669"/>
    <property type="project" value="UniProtKB-KW"/>
</dbReference>
<dbReference type="InterPro" id="IPR058245">
    <property type="entry name" value="NreC/VraR/RcsB-like_REC"/>
</dbReference>
<feature type="domain" description="Response regulatory" evidence="7">
    <location>
        <begin position="23"/>
        <end position="138"/>
    </location>
</feature>
<accession>A0ABS4WFG9</accession>
<dbReference type="SMART" id="SM00448">
    <property type="entry name" value="REC"/>
    <property type="match status" value="1"/>
</dbReference>
<protein>
    <submittedName>
        <fullName evidence="8">DNA-binding NarL/FixJ family response regulator</fullName>
    </submittedName>
</protein>
<sequence>MSAHQPPEPGPESREAPPRGAITVLLADDHAAVRLGMRMVVESAPGFTVVGEAENGATAVSMARALRPDVVLMDLRMPVMDGVAATGRIVAEELSKVLVLTTFDHDEYLFGALAAGAQGFLLKSASPQSIIAAMHAVLGGEKVLAPEVTAKIVHAALEAASAPAAEAMGIDPRTVLTGRELQVLRELGAGHTNHRIGRNLGIGETTVKTHVSRLMGKLGVASRVQAALVAHRAFAQEQEIRTQPPGTGHRRNR</sequence>
<dbReference type="RefSeq" id="WP_425355051.1">
    <property type="nucleotide sequence ID" value="NZ_BAAAMI010000006.1"/>
</dbReference>
<proteinExistence type="predicted"/>
<dbReference type="Proteomes" id="UP000766570">
    <property type="component" value="Unassembled WGS sequence"/>
</dbReference>
<keyword evidence="9" id="KW-1185">Reference proteome</keyword>
<dbReference type="PANTHER" id="PTHR43214:SF24">
    <property type="entry name" value="TRANSCRIPTIONAL REGULATORY PROTEIN NARL-RELATED"/>
    <property type="match status" value="1"/>
</dbReference>
<evidence type="ECO:0000256" key="4">
    <source>
        <dbReference type="ARBA" id="ARBA00023163"/>
    </source>
</evidence>
<dbReference type="EMBL" id="JAGIOE010000001">
    <property type="protein sequence ID" value="MBP2374319.1"/>
    <property type="molecule type" value="Genomic_DNA"/>
</dbReference>